<evidence type="ECO:0000313" key="5">
    <source>
        <dbReference type="EMBL" id="MFD1610136.1"/>
    </source>
</evidence>
<keyword evidence="6" id="KW-1185">Reference proteome</keyword>
<reference evidence="6" key="1">
    <citation type="journal article" date="2019" name="Int. J. Syst. Evol. Microbiol.">
        <title>The Global Catalogue of Microorganisms (GCM) 10K type strain sequencing project: providing services to taxonomists for standard genome sequencing and annotation.</title>
        <authorList>
            <consortium name="The Broad Institute Genomics Platform"/>
            <consortium name="The Broad Institute Genome Sequencing Center for Infectious Disease"/>
            <person name="Wu L."/>
            <person name="Ma J."/>
        </authorList>
    </citation>
    <scope>NUCLEOTIDE SEQUENCE [LARGE SCALE GENOMIC DNA]</scope>
    <source>
        <strain evidence="6">CGMCC 1.12376</strain>
    </source>
</reference>
<keyword evidence="5" id="KW-0456">Lyase</keyword>
<accession>A0ABW4HX04</accession>
<evidence type="ECO:0000256" key="1">
    <source>
        <dbReference type="ARBA" id="ARBA00010021"/>
    </source>
</evidence>
<dbReference type="EC" id="4.1.1.-" evidence="5"/>
<comment type="caution">
    <text evidence="5">The sequence shown here is derived from an EMBL/GenBank/DDBJ whole genome shotgun (WGS) entry which is preliminary data.</text>
</comment>
<feature type="domain" description="3-octaprenyl-4-hydroxybenzoate carboxy-lyase-like C-terminal" evidence="4">
    <location>
        <begin position="300"/>
        <end position="420"/>
    </location>
</feature>
<dbReference type="Pfam" id="PF20695">
    <property type="entry name" value="UbiD_N"/>
    <property type="match status" value="1"/>
</dbReference>
<dbReference type="GO" id="GO:0016829">
    <property type="term" value="F:lyase activity"/>
    <property type="evidence" value="ECO:0007669"/>
    <property type="project" value="UniProtKB-KW"/>
</dbReference>
<dbReference type="InterPro" id="IPR049381">
    <property type="entry name" value="UbiD-like_C"/>
</dbReference>
<organism evidence="5 6">
    <name type="scientific">Oceanobacillus luteolus</name>
    <dbReference type="NCBI Taxonomy" id="1274358"/>
    <lineage>
        <taxon>Bacteria</taxon>
        <taxon>Bacillati</taxon>
        <taxon>Bacillota</taxon>
        <taxon>Bacilli</taxon>
        <taxon>Bacillales</taxon>
        <taxon>Bacillaceae</taxon>
        <taxon>Oceanobacillus</taxon>
    </lineage>
</organism>
<dbReference type="PANTHER" id="PTHR30108">
    <property type="entry name" value="3-OCTAPRENYL-4-HYDROXYBENZOATE CARBOXY-LYASE-RELATED"/>
    <property type="match status" value="1"/>
</dbReference>
<protein>
    <submittedName>
        <fullName evidence="5">UbiD family decarboxylase</fullName>
        <ecNumber evidence="5">4.1.1.-</ecNumber>
    </submittedName>
</protein>
<dbReference type="InterPro" id="IPR002830">
    <property type="entry name" value="UbiD"/>
</dbReference>
<comment type="similarity">
    <text evidence="1">Belongs to the UbiD family.</text>
</comment>
<feature type="domain" description="3-octaprenyl-4-hydroxybenzoate carboxy-lyase-like Rift-related" evidence="2">
    <location>
        <begin position="97"/>
        <end position="292"/>
    </location>
</feature>
<dbReference type="Gene3D" id="3.40.1670.10">
    <property type="entry name" value="UbiD C-terminal domain-like"/>
    <property type="match status" value="1"/>
</dbReference>
<dbReference type="Proteomes" id="UP001597221">
    <property type="component" value="Unassembled WGS sequence"/>
</dbReference>
<evidence type="ECO:0000313" key="6">
    <source>
        <dbReference type="Proteomes" id="UP001597221"/>
    </source>
</evidence>
<sequence length="448" mass="49542">MNPLNMRDLLADWEKRGHLSRVKREVSPEYELGAVLRALKGERPLWFEKVKGYSVPVVGGLGGSRKLMADSMGLEESELLPNMVNSIINPLPTNLVTQAPVQENVITPPFNLGELFPIPTFHAEDDGPYYVSGILVVKDLDGKKRYTSIRRMKFIGGNRTNIVITSPELAEQYAYLEERGEPLEVAVMFGVVPAVILASQFSTHLFHADKLNVAGALLGNPLDVVKAKTVDLEVLAEAEIVMEGRILPHERDQEGAFGELGGYYGGHGREPIVEMTAVTYRNNPIMQTIFPSSSEEKLSMCLVREMTLFSTVRQVVRNVKAVHVTKAAAARLHAVIQIEKRSEGDAKQAALAAFASDKDLKHVVVVDDDVDVFNPEDVEWAIATRCQADQDVFIIPGAKGSPLESSHNLRGVSAKMGIDATYPLSEKELFRRTSVPEPYDHINLQDYL</sequence>
<proteinExistence type="inferred from homology"/>
<dbReference type="NCBIfam" id="TIGR00148">
    <property type="entry name" value="UbiD family decarboxylase"/>
    <property type="match status" value="1"/>
</dbReference>
<gene>
    <name evidence="5" type="ORF">ACFSBH_21200</name>
</gene>
<dbReference type="Pfam" id="PF20696">
    <property type="entry name" value="UbiD_C"/>
    <property type="match status" value="1"/>
</dbReference>
<dbReference type="RefSeq" id="WP_251512282.1">
    <property type="nucleotide sequence ID" value="NZ_JAMBON010000005.1"/>
</dbReference>
<dbReference type="SUPFAM" id="SSF143968">
    <property type="entry name" value="UbiD C-terminal domain-like"/>
    <property type="match status" value="1"/>
</dbReference>
<evidence type="ECO:0000259" key="4">
    <source>
        <dbReference type="Pfam" id="PF20696"/>
    </source>
</evidence>
<dbReference type="InterPro" id="IPR048304">
    <property type="entry name" value="UbiD_Rift_dom"/>
</dbReference>
<dbReference type="PANTHER" id="PTHR30108:SF21">
    <property type="entry name" value="4-HYDROXYBENZOATE DECARBOXYLASE"/>
    <property type="match status" value="1"/>
</dbReference>
<dbReference type="SUPFAM" id="SSF50475">
    <property type="entry name" value="FMN-binding split barrel"/>
    <property type="match status" value="1"/>
</dbReference>
<feature type="domain" description="3-octaprenyl-4-hydroxybenzoate carboxy-lyase-like N-terminal" evidence="3">
    <location>
        <begin position="11"/>
        <end position="84"/>
    </location>
</feature>
<name>A0ABW4HX04_9BACI</name>
<dbReference type="EMBL" id="JBHUDE010000167">
    <property type="protein sequence ID" value="MFD1610136.1"/>
    <property type="molecule type" value="Genomic_DNA"/>
</dbReference>
<dbReference type="Pfam" id="PF01977">
    <property type="entry name" value="UbiD"/>
    <property type="match status" value="1"/>
</dbReference>
<evidence type="ECO:0000259" key="3">
    <source>
        <dbReference type="Pfam" id="PF20695"/>
    </source>
</evidence>
<dbReference type="InterPro" id="IPR049383">
    <property type="entry name" value="UbiD-like_N"/>
</dbReference>
<evidence type="ECO:0000259" key="2">
    <source>
        <dbReference type="Pfam" id="PF01977"/>
    </source>
</evidence>